<name>A0A383VPW9_TETOB</name>
<evidence type="ECO:0000256" key="3">
    <source>
        <dbReference type="ARBA" id="ARBA00022989"/>
    </source>
</evidence>
<keyword evidence="2 5" id="KW-0812">Transmembrane</keyword>
<evidence type="ECO:0000313" key="6">
    <source>
        <dbReference type="EMBL" id="SZX66933.1"/>
    </source>
</evidence>
<keyword evidence="5" id="KW-0472">Membrane</keyword>
<feature type="region of interest" description="Disordered" evidence="4">
    <location>
        <begin position="149"/>
        <end position="180"/>
    </location>
</feature>
<dbReference type="STRING" id="3088.A0A383VPW9"/>
<dbReference type="AlphaFoldDB" id="A0A383VPW9"/>
<proteinExistence type="predicted"/>
<feature type="compositionally biased region" description="Polar residues" evidence="4">
    <location>
        <begin position="66"/>
        <end position="83"/>
    </location>
</feature>
<evidence type="ECO:0000256" key="1">
    <source>
        <dbReference type="ARBA" id="ARBA00004167"/>
    </source>
</evidence>
<gene>
    <name evidence="6" type="ORF">BQ4739_LOCUS7359</name>
</gene>
<dbReference type="GO" id="GO:0016757">
    <property type="term" value="F:glycosyltransferase activity"/>
    <property type="evidence" value="ECO:0007669"/>
    <property type="project" value="TreeGrafter"/>
</dbReference>
<organism evidence="6 7">
    <name type="scientific">Tetradesmus obliquus</name>
    <name type="common">Green alga</name>
    <name type="synonym">Acutodesmus obliquus</name>
    <dbReference type="NCBI Taxonomy" id="3088"/>
    <lineage>
        <taxon>Eukaryota</taxon>
        <taxon>Viridiplantae</taxon>
        <taxon>Chlorophyta</taxon>
        <taxon>core chlorophytes</taxon>
        <taxon>Chlorophyceae</taxon>
        <taxon>CS clade</taxon>
        <taxon>Sphaeropleales</taxon>
        <taxon>Scenedesmaceae</taxon>
        <taxon>Tetradesmus</taxon>
    </lineage>
</organism>
<dbReference type="GO" id="GO:0016020">
    <property type="term" value="C:membrane"/>
    <property type="evidence" value="ECO:0007669"/>
    <property type="project" value="UniProtKB-SubCell"/>
</dbReference>
<comment type="subcellular location">
    <subcellularLocation>
        <location evidence="1">Membrane</location>
        <topology evidence="1">Single-pass membrane protein</topology>
    </subcellularLocation>
</comment>
<dbReference type="Pfam" id="PF13704">
    <property type="entry name" value="Glyco_tranf_2_4"/>
    <property type="match status" value="1"/>
</dbReference>
<dbReference type="Proteomes" id="UP000256970">
    <property type="component" value="Unassembled WGS sequence"/>
</dbReference>
<accession>A0A383VPW9</accession>
<evidence type="ECO:0000256" key="5">
    <source>
        <dbReference type="SAM" id="Phobius"/>
    </source>
</evidence>
<reference evidence="6 7" key="1">
    <citation type="submission" date="2016-10" db="EMBL/GenBank/DDBJ databases">
        <authorList>
            <person name="Cai Z."/>
        </authorList>
    </citation>
    <scope>NUCLEOTIDE SEQUENCE [LARGE SCALE GENOMIC DNA]</scope>
</reference>
<dbReference type="PANTHER" id="PTHR21461">
    <property type="entry name" value="GLYCOSYLTRANSFERASE FAMILY 92 PROTEIN"/>
    <property type="match status" value="1"/>
</dbReference>
<feature type="transmembrane region" description="Helical" evidence="5">
    <location>
        <begin position="30"/>
        <end position="54"/>
    </location>
</feature>
<dbReference type="PANTHER" id="PTHR21461:SF69">
    <property type="entry name" value="GLYCOSYLTRANSFERASE FAMILY 92 PROTEIN"/>
    <property type="match status" value="1"/>
</dbReference>
<dbReference type="EMBL" id="FNXT01000765">
    <property type="protein sequence ID" value="SZX66933.1"/>
    <property type="molecule type" value="Genomic_DNA"/>
</dbReference>
<evidence type="ECO:0000256" key="4">
    <source>
        <dbReference type="SAM" id="MobiDB-lite"/>
    </source>
</evidence>
<keyword evidence="3 5" id="KW-1133">Transmembrane helix</keyword>
<evidence type="ECO:0000313" key="7">
    <source>
        <dbReference type="Proteomes" id="UP000256970"/>
    </source>
</evidence>
<protein>
    <recommendedName>
        <fullName evidence="8">Glycosyltransferase family 92 protein</fullName>
    </recommendedName>
</protein>
<keyword evidence="7" id="KW-1185">Reference proteome</keyword>
<feature type="compositionally biased region" description="Low complexity" evidence="4">
    <location>
        <begin position="84"/>
        <end position="106"/>
    </location>
</feature>
<sequence length="495" mass="54138">MIPVATADPSRGHSATAAAAPATRTNLRGVLIAAVVLVLLGLVLVLDVAAVVPWQSLQVAAKLRGTPSSVQGQGNHSSSPATYQQAQELQQQHHQQQQEHQQQQQHLLEVRQQHEQQVQALSTLQQAQQQVQAGVQKLEQHYEHLSKSLAAATRRNSSSATPGSATPGPAQQQQQQQQQHGNVTAQGVVCTVLRNEARYIPEWVAFHLIMGATKVVIYDDNSTDGIQEAAAPFGDRLVIVDMKGVQGVPGDASVHRMNARQNWAFNHCKATHAPPNGTGWLGIWDVDEFVFPCMRSSPQLQGMNLIWDAYNASTKAGADGHALHCSLFGQNHNDTPQGNDALVLVNNIRRAPDSRSEPAAAPKAWEAVAEGCNKCGCCQVTSRKTIYNLNTVGKMSLGTHGPFSEAVIDNSWQKPLAGLCCNHYQFKSTEEARAKATTNLNDHYTKVVNTTDSKKHLTMLVDTLIWQYLPDMVQMLQQKGFHYKLPDVPMLVARE</sequence>
<evidence type="ECO:0008006" key="8">
    <source>
        <dbReference type="Google" id="ProtNLM"/>
    </source>
</evidence>
<feature type="region of interest" description="Disordered" evidence="4">
    <location>
        <begin position="1"/>
        <end position="21"/>
    </location>
</feature>
<evidence type="ECO:0000256" key="2">
    <source>
        <dbReference type="ARBA" id="ARBA00022692"/>
    </source>
</evidence>
<feature type="compositionally biased region" description="Low complexity" evidence="4">
    <location>
        <begin position="149"/>
        <end position="161"/>
    </location>
</feature>
<dbReference type="GO" id="GO:0005737">
    <property type="term" value="C:cytoplasm"/>
    <property type="evidence" value="ECO:0007669"/>
    <property type="project" value="TreeGrafter"/>
</dbReference>
<feature type="region of interest" description="Disordered" evidence="4">
    <location>
        <begin position="66"/>
        <end position="106"/>
    </location>
</feature>